<dbReference type="AlphaFoldDB" id="A0A516KDT6"/>
<dbReference type="InterPro" id="IPR023090">
    <property type="entry name" value="UPF0702_alpha/beta_dom_sf"/>
</dbReference>
<dbReference type="PANTHER" id="PTHR34582">
    <property type="entry name" value="UPF0702 TRANSMEMBRANE PROTEIN YCAP"/>
    <property type="match status" value="1"/>
</dbReference>
<comment type="similarity">
    <text evidence="2">Belongs to the UPF0702 family.</text>
</comment>
<evidence type="ECO:0000313" key="12">
    <source>
        <dbReference type="Proteomes" id="UP000315215"/>
    </source>
</evidence>
<proteinExistence type="inferred from homology"/>
<evidence type="ECO:0000256" key="1">
    <source>
        <dbReference type="ARBA" id="ARBA00004651"/>
    </source>
</evidence>
<dbReference type="OrthoDB" id="9778331at2"/>
<evidence type="ECO:0000256" key="6">
    <source>
        <dbReference type="ARBA" id="ARBA00023136"/>
    </source>
</evidence>
<evidence type="ECO:0000256" key="4">
    <source>
        <dbReference type="ARBA" id="ARBA00022692"/>
    </source>
</evidence>
<keyword evidence="3" id="KW-1003">Cell membrane</keyword>
<feature type="domain" description="YetF-like N-terminal transmembrane" evidence="10">
    <location>
        <begin position="5"/>
        <end position="79"/>
    </location>
</feature>
<comment type="subcellular location">
    <subcellularLocation>
        <location evidence="1">Cell membrane</location>
        <topology evidence="1">Multi-pass membrane protein</topology>
    </subcellularLocation>
</comment>
<evidence type="ECO:0000256" key="3">
    <source>
        <dbReference type="ARBA" id="ARBA00022475"/>
    </source>
</evidence>
<dbReference type="PANTHER" id="PTHR34582:SF7">
    <property type="entry name" value="UPF0702 TRANSMEMBRANE PROTEIN YDFS"/>
    <property type="match status" value="1"/>
</dbReference>
<keyword evidence="7" id="KW-0175">Coiled coil</keyword>
<feature type="domain" description="YetF C-terminal" evidence="9">
    <location>
        <begin position="82"/>
        <end position="214"/>
    </location>
</feature>
<dbReference type="GO" id="GO:0005886">
    <property type="term" value="C:plasma membrane"/>
    <property type="evidence" value="ECO:0007669"/>
    <property type="project" value="UniProtKB-SubCell"/>
</dbReference>
<keyword evidence="4 8" id="KW-0812">Transmembrane</keyword>
<feature type="coiled-coil region" evidence="7">
    <location>
        <begin position="237"/>
        <end position="264"/>
    </location>
</feature>
<keyword evidence="12" id="KW-1185">Reference proteome</keyword>
<evidence type="ECO:0000256" key="8">
    <source>
        <dbReference type="SAM" id="Phobius"/>
    </source>
</evidence>
<dbReference type="Proteomes" id="UP000315215">
    <property type="component" value="Chromosome"/>
</dbReference>
<evidence type="ECO:0000256" key="2">
    <source>
        <dbReference type="ARBA" id="ARBA00006448"/>
    </source>
</evidence>
<feature type="transmembrane region" description="Helical" evidence="8">
    <location>
        <begin position="59"/>
        <end position="79"/>
    </location>
</feature>
<dbReference type="Gene3D" id="3.30.240.20">
    <property type="entry name" value="bsu07140 like domains"/>
    <property type="match status" value="2"/>
</dbReference>
<reference evidence="11 12" key="1">
    <citation type="submission" date="2019-07" db="EMBL/GenBank/DDBJ databases">
        <authorList>
            <person name="Li J."/>
        </authorList>
    </citation>
    <scope>NUCLEOTIDE SEQUENCE [LARGE SCALE GENOMIC DNA]</scope>
    <source>
        <strain evidence="11 12">TKL69</strain>
    </source>
</reference>
<dbReference type="KEGG" id="aqt:FN924_04815"/>
<dbReference type="InterPro" id="IPR048454">
    <property type="entry name" value="YetF_N"/>
</dbReference>
<dbReference type="EMBL" id="CP041666">
    <property type="protein sequence ID" value="QDP39558.1"/>
    <property type="molecule type" value="Genomic_DNA"/>
</dbReference>
<feature type="transmembrane region" description="Helical" evidence="8">
    <location>
        <begin position="6"/>
        <end position="26"/>
    </location>
</feature>
<dbReference type="Pfam" id="PF20730">
    <property type="entry name" value="YetF_N"/>
    <property type="match status" value="1"/>
</dbReference>
<accession>A0A516KDT6</accession>
<evidence type="ECO:0000313" key="11">
    <source>
        <dbReference type="EMBL" id="QDP39558.1"/>
    </source>
</evidence>
<feature type="transmembrane region" description="Helical" evidence="8">
    <location>
        <begin position="33"/>
        <end position="53"/>
    </location>
</feature>
<gene>
    <name evidence="11" type="ORF">FN924_04815</name>
</gene>
<evidence type="ECO:0000259" key="10">
    <source>
        <dbReference type="Pfam" id="PF20730"/>
    </source>
</evidence>
<protein>
    <submittedName>
        <fullName evidence="11">DUF421 domain-containing protein</fullName>
    </submittedName>
</protein>
<evidence type="ECO:0000256" key="5">
    <source>
        <dbReference type="ARBA" id="ARBA00022989"/>
    </source>
</evidence>
<keyword evidence="5 8" id="KW-1133">Transmembrane helix</keyword>
<evidence type="ECO:0000259" key="9">
    <source>
        <dbReference type="Pfam" id="PF04239"/>
    </source>
</evidence>
<dbReference type="RefSeq" id="WP_143892308.1">
    <property type="nucleotide sequence ID" value="NZ_CP041666.1"/>
</dbReference>
<dbReference type="InterPro" id="IPR007353">
    <property type="entry name" value="DUF421"/>
</dbReference>
<organism evidence="11 12">
    <name type="scientific">Radiobacillus deserti</name>
    <dbReference type="NCBI Taxonomy" id="2594883"/>
    <lineage>
        <taxon>Bacteria</taxon>
        <taxon>Bacillati</taxon>
        <taxon>Bacillota</taxon>
        <taxon>Bacilli</taxon>
        <taxon>Bacillales</taxon>
        <taxon>Bacillaceae</taxon>
        <taxon>Radiobacillus</taxon>
    </lineage>
</organism>
<keyword evidence="6 8" id="KW-0472">Membrane</keyword>
<evidence type="ECO:0000256" key="7">
    <source>
        <dbReference type="SAM" id="Coils"/>
    </source>
</evidence>
<name>A0A516KDT6_9BACI</name>
<sequence length="288" mass="32685">MPEFLLILVRSIISFIVILLMARIMGKKQISHLTFFDYVIGITIGSLASEISVNQNLTMIDGLLALIVFGGFSLLLSFISMKSIRFRMLVEGRPTVLIQNGKILEENLFKVKMTLDDLILFLREENAFTFSDVELAVLETNGRMSVMKKTDRQPVTRKDLGLDIPPEHTPKVVIMDGNVLKKSLTQMGFSEEQLLEEVKKQGAHRFEDVFAAQIDSKGTVFVDLYQEQATRPEIKQEQLLTDKLKKAQKELETLASKTKDSKAKAAYEKEMGTLSEMIRNIDTFLKMK</sequence>
<dbReference type="Pfam" id="PF04239">
    <property type="entry name" value="DUF421"/>
    <property type="match status" value="1"/>
</dbReference>